<proteinExistence type="predicted"/>
<keyword evidence="3 5" id="KW-1133">Transmembrane helix</keyword>
<dbReference type="InterPro" id="IPR003825">
    <property type="entry name" value="Colicin-V_CvpA"/>
</dbReference>
<comment type="subcellular location">
    <subcellularLocation>
        <location evidence="1">Membrane</location>
        <topology evidence="1">Multi-pass membrane protein</topology>
    </subcellularLocation>
</comment>
<dbReference type="Proteomes" id="UP000215261">
    <property type="component" value="Unassembled WGS sequence"/>
</dbReference>
<dbReference type="Pfam" id="PF02674">
    <property type="entry name" value="Colicin_V"/>
    <property type="match status" value="1"/>
</dbReference>
<dbReference type="GO" id="GO:0016020">
    <property type="term" value="C:membrane"/>
    <property type="evidence" value="ECO:0007669"/>
    <property type="project" value="UniProtKB-SubCell"/>
</dbReference>
<dbReference type="PANTHER" id="PTHR37306:SF1">
    <property type="entry name" value="COLICIN V PRODUCTION PROTEIN"/>
    <property type="match status" value="1"/>
</dbReference>
<keyword evidence="4 5" id="KW-0472">Membrane</keyword>
<dbReference type="GO" id="GO:0009403">
    <property type="term" value="P:toxin biosynthetic process"/>
    <property type="evidence" value="ECO:0007669"/>
    <property type="project" value="InterPro"/>
</dbReference>
<feature type="transmembrane region" description="Helical" evidence="5">
    <location>
        <begin position="7"/>
        <end position="30"/>
    </location>
</feature>
<protein>
    <recommendedName>
        <fullName evidence="8">Colicin V production protein</fullName>
    </recommendedName>
</protein>
<name>A0A231QY86_9LACO</name>
<evidence type="ECO:0000256" key="1">
    <source>
        <dbReference type="ARBA" id="ARBA00004141"/>
    </source>
</evidence>
<dbReference type="PANTHER" id="PTHR37306">
    <property type="entry name" value="COLICIN V PRODUCTION PROTEIN"/>
    <property type="match status" value="1"/>
</dbReference>
<accession>A0A231QY86</accession>
<evidence type="ECO:0000256" key="3">
    <source>
        <dbReference type="ARBA" id="ARBA00022989"/>
    </source>
</evidence>
<organism evidence="6 7">
    <name type="scientific">Ligilactobacillus agilis</name>
    <dbReference type="NCBI Taxonomy" id="1601"/>
    <lineage>
        <taxon>Bacteria</taxon>
        <taxon>Bacillati</taxon>
        <taxon>Bacillota</taxon>
        <taxon>Bacilli</taxon>
        <taxon>Lactobacillales</taxon>
        <taxon>Lactobacillaceae</taxon>
        <taxon>Ligilactobacillus</taxon>
    </lineage>
</organism>
<feature type="transmembrane region" description="Helical" evidence="5">
    <location>
        <begin position="93"/>
        <end position="114"/>
    </location>
</feature>
<reference evidence="6 7" key="1">
    <citation type="submission" date="2016-03" db="EMBL/GenBank/DDBJ databases">
        <title>Sequencing of Lactobacillus Species from Commercial Turkeys.</title>
        <authorList>
            <person name="Johnson T.J."/>
            <person name="Youmans B.P."/>
            <person name="Case K.A."/>
        </authorList>
    </citation>
    <scope>NUCLEOTIDE SEQUENCE [LARGE SCALE GENOMIC DNA]</scope>
    <source>
        <strain evidence="6 7">UMNLA1</strain>
    </source>
</reference>
<evidence type="ECO:0000256" key="5">
    <source>
        <dbReference type="SAM" id="Phobius"/>
    </source>
</evidence>
<evidence type="ECO:0000256" key="2">
    <source>
        <dbReference type="ARBA" id="ARBA00022692"/>
    </source>
</evidence>
<feature type="transmembrane region" description="Helical" evidence="5">
    <location>
        <begin position="50"/>
        <end position="72"/>
    </location>
</feature>
<evidence type="ECO:0000313" key="6">
    <source>
        <dbReference type="EMBL" id="OXS38455.1"/>
    </source>
</evidence>
<evidence type="ECO:0008006" key="8">
    <source>
        <dbReference type="Google" id="ProtNLM"/>
    </source>
</evidence>
<keyword evidence="2 5" id="KW-0812">Transmembrane</keyword>
<dbReference type="EMBL" id="LUGO01000073">
    <property type="protein sequence ID" value="OXS38455.1"/>
    <property type="molecule type" value="Genomic_DNA"/>
</dbReference>
<evidence type="ECO:0000256" key="4">
    <source>
        <dbReference type="ARBA" id="ARBA00023136"/>
    </source>
</evidence>
<sequence length="152" mass="17150">MLNFVAYIIVLVISLLFASSLGDFLATFLPNLNSTSTSFLTWTNVNLNQVFYRLLAFWIIAISLGLVFRFVARIINGLFKLPILSQLNSLLGGFLAGLIMYGVIFFALLLLATWPNVEVNNLVNNSYLARFILERTPLFSRELIDSLMTTNF</sequence>
<dbReference type="AlphaFoldDB" id="A0A231QY86"/>
<evidence type="ECO:0000313" key="7">
    <source>
        <dbReference type="Proteomes" id="UP000215261"/>
    </source>
</evidence>
<comment type="caution">
    <text evidence="6">The sequence shown here is derived from an EMBL/GenBank/DDBJ whole genome shotgun (WGS) entry which is preliminary data.</text>
</comment>
<gene>
    <name evidence="6" type="ORF">AYP69_08900</name>
</gene>